<name>A0A8G2BG99_9PROT</name>
<reference evidence="2 3" key="1">
    <citation type="submission" date="2016-10" db="EMBL/GenBank/DDBJ databases">
        <authorList>
            <person name="Varghese N."/>
            <person name="Submissions S."/>
        </authorList>
    </citation>
    <scope>NUCLEOTIDE SEQUENCE [LARGE SCALE GENOMIC DNA]</scope>
    <source>
        <strain evidence="2 3">DSM 18839</strain>
    </source>
</reference>
<feature type="transmembrane region" description="Helical" evidence="1">
    <location>
        <begin position="12"/>
        <end position="36"/>
    </location>
</feature>
<keyword evidence="3" id="KW-1185">Reference proteome</keyword>
<sequence>MTYDIGLQLAGVPLSTAIPFAVAIGILLSIVGSWLVNSVFTPFELEPNNFIGGAKFGFLGEVYAVTLGLAMIGAFDHFTTAQTNTQREAATLSSLSWAADTYDQPGQEADRAAMRRAVQEYARAVVEKEWRVMSYGLADPDVSNRLADMNDVFMRVEPMTEAQASLQQNTIEWVNQINEYRALRLTTVSRSLIALVWAVLVSGTLMAIVFPWFFGTVNVVSQTVMSALLTSFLMLHLLMVLQLSYPFIGDASISPTAFLNVMR</sequence>
<evidence type="ECO:0000313" key="3">
    <source>
        <dbReference type="Proteomes" id="UP000198615"/>
    </source>
</evidence>
<feature type="transmembrane region" description="Helical" evidence="1">
    <location>
        <begin position="56"/>
        <end position="75"/>
    </location>
</feature>
<dbReference type="AlphaFoldDB" id="A0A8G2BG99"/>
<accession>A0A8G2BG99</accession>
<protein>
    <recommendedName>
        <fullName evidence="4">DUF4239 domain-containing protein</fullName>
    </recommendedName>
</protein>
<dbReference type="InterPro" id="IPR025333">
    <property type="entry name" value="DUF4239"/>
</dbReference>
<dbReference type="EMBL" id="FNBW01000003">
    <property type="protein sequence ID" value="SDF44566.1"/>
    <property type="molecule type" value="Genomic_DNA"/>
</dbReference>
<evidence type="ECO:0000313" key="2">
    <source>
        <dbReference type="EMBL" id="SDF44566.1"/>
    </source>
</evidence>
<keyword evidence="1" id="KW-1133">Transmembrane helix</keyword>
<feature type="transmembrane region" description="Helical" evidence="1">
    <location>
        <begin position="192"/>
        <end position="214"/>
    </location>
</feature>
<dbReference type="Pfam" id="PF14023">
    <property type="entry name" value="Bestrophin-like"/>
    <property type="match status" value="1"/>
</dbReference>
<organism evidence="2 3">
    <name type="scientific">Thalassobaculum litoreum DSM 18839</name>
    <dbReference type="NCBI Taxonomy" id="1123362"/>
    <lineage>
        <taxon>Bacteria</taxon>
        <taxon>Pseudomonadati</taxon>
        <taxon>Pseudomonadota</taxon>
        <taxon>Alphaproteobacteria</taxon>
        <taxon>Rhodospirillales</taxon>
        <taxon>Thalassobaculaceae</taxon>
        <taxon>Thalassobaculum</taxon>
    </lineage>
</organism>
<evidence type="ECO:0008006" key="4">
    <source>
        <dbReference type="Google" id="ProtNLM"/>
    </source>
</evidence>
<proteinExistence type="predicted"/>
<dbReference type="RefSeq" id="WP_028795418.1">
    <property type="nucleotide sequence ID" value="NZ_FNBW01000003.1"/>
</dbReference>
<keyword evidence="1" id="KW-0812">Transmembrane</keyword>
<feature type="transmembrane region" description="Helical" evidence="1">
    <location>
        <begin position="220"/>
        <end position="241"/>
    </location>
</feature>
<dbReference type="Proteomes" id="UP000198615">
    <property type="component" value="Unassembled WGS sequence"/>
</dbReference>
<comment type="caution">
    <text evidence="2">The sequence shown here is derived from an EMBL/GenBank/DDBJ whole genome shotgun (WGS) entry which is preliminary data.</text>
</comment>
<keyword evidence="1" id="KW-0472">Membrane</keyword>
<gene>
    <name evidence="2" type="ORF">SAMN05660686_01385</name>
</gene>
<dbReference type="OrthoDB" id="7269249at2"/>
<evidence type="ECO:0000256" key="1">
    <source>
        <dbReference type="SAM" id="Phobius"/>
    </source>
</evidence>